<dbReference type="Gene3D" id="1.25.40.90">
    <property type="match status" value="1"/>
</dbReference>
<organism evidence="5 6">
    <name type="scientific">Pterulicium gracile</name>
    <dbReference type="NCBI Taxonomy" id="1884261"/>
    <lineage>
        <taxon>Eukaryota</taxon>
        <taxon>Fungi</taxon>
        <taxon>Dikarya</taxon>
        <taxon>Basidiomycota</taxon>
        <taxon>Agaricomycotina</taxon>
        <taxon>Agaricomycetes</taxon>
        <taxon>Agaricomycetidae</taxon>
        <taxon>Agaricales</taxon>
        <taxon>Pleurotineae</taxon>
        <taxon>Pterulaceae</taxon>
        <taxon>Pterulicium</taxon>
    </lineage>
</organism>
<feature type="compositionally biased region" description="Acidic residues" evidence="3">
    <location>
        <begin position="460"/>
        <end position="469"/>
    </location>
</feature>
<evidence type="ECO:0000256" key="3">
    <source>
        <dbReference type="SAM" id="MobiDB-lite"/>
    </source>
</evidence>
<dbReference type="AlphaFoldDB" id="A0A5C3QDX6"/>
<dbReference type="Proteomes" id="UP000305067">
    <property type="component" value="Unassembled WGS sequence"/>
</dbReference>
<dbReference type="GO" id="GO:0007034">
    <property type="term" value="P:vacuolar transport"/>
    <property type="evidence" value="ECO:0007669"/>
    <property type="project" value="UniProtKB-ARBA"/>
</dbReference>
<keyword evidence="2" id="KW-0653">Protein transport</keyword>
<evidence type="ECO:0000256" key="1">
    <source>
        <dbReference type="ARBA" id="ARBA00022448"/>
    </source>
</evidence>
<dbReference type="GO" id="GO:0043130">
    <property type="term" value="F:ubiquitin binding"/>
    <property type="evidence" value="ECO:0007669"/>
    <property type="project" value="InterPro"/>
</dbReference>
<feature type="compositionally biased region" description="Low complexity" evidence="3">
    <location>
        <begin position="388"/>
        <end position="399"/>
    </location>
</feature>
<feature type="region of interest" description="Disordered" evidence="3">
    <location>
        <begin position="156"/>
        <end position="220"/>
    </location>
</feature>
<protein>
    <recommendedName>
        <fullName evidence="4">VHS domain-containing protein</fullName>
    </recommendedName>
</protein>
<keyword evidence="1" id="KW-0813">Transport</keyword>
<reference evidence="5 6" key="1">
    <citation type="journal article" date="2019" name="Nat. Ecol. Evol.">
        <title>Megaphylogeny resolves global patterns of mushroom evolution.</title>
        <authorList>
            <person name="Varga T."/>
            <person name="Krizsan K."/>
            <person name="Foldi C."/>
            <person name="Dima B."/>
            <person name="Sanchez-Garcia M."/>
            <person name="Sanchez-Ramirez S."/>
            <person name="Szollosi G.J."/>
            <person name="Szarkandi J.G."/>
            <person name="Papp V."/>
            <person name="Albert L."/>
            <person name="Andreopoulos W."/>
            <person name="Angelini C."/>
            <person name="Antonin V."/>
            <person name="Barry K.W."/>
            <person name="Bougher N.L."/>
            <person name="Buchanan P."/>
            <person name="Buyck B."/>
            <person name="Bense V."/>
            <person name="Catcheside P."/>
            <person name="Chovatia M."/>
            <person name="Cooper J."/>
            <person name="Damon W."/>
            <person name="Desjardin D."/>
            <person name="Finy P."/>
            <person name="Geml J."/>
            <person name="Haridas S."/>
            <person name="Hughes K."/>
            <person name="Justo A."/>
            <person name="Karasinski D."/>
            <person name="Kautmanova I."/>
            <person name="Kiss B."/>
            <person name="Kocsube S."/>
            <person name="Kotiranta H."/>
            <person name="LaButti K.M."/>
            <person name="Lechner B.E."/>
            <person name="Liimatainen K."/>
            <person name="Lipzen A."/>
            <person name="Lukacs Z."/>
            <person name="Mihaltcheva S."/>
            <person name="Morgado L.N."/>
            <person name="Niskanen T."/>
            <person name="Noordeloos M.E."/>
            <person name="Ohm R.A."/>
            <person name="Ortiz-Santana B."/>
            <person name="Ovrebo C."/>
            <person name="Racz N."/>
            <person name="Riley R."/>
            <person name="Savchenko A."/>
            <person name="Shiryaev A."/>
            <person name="Soop K."/>
            <person name="Spirin V."/>
            <person name="Szebenyi C."/>
            <person name="Tomsovsky M."/>
            <person name="Tulloss R.E."/>
            <person name="Uehling J."/>
            <person name="Grigoriev I.V."/>
            <person name="Vagvolgyi C."/>
            <person name="Papp T."/>
            <person name="Martin F.M."/>
            <person name="Miettinen O."/>
            <person name="Hibbett D.S."/>
            <person name="Nagy L.G."/>
        </authorList>
    </citation>
    <scope>NUCLEOTIDE SEQUENCE [LARGE SCALE GENOMIC DNA]</scope>
    <source>
        <strain evidence="5 6">CBS 309.79</strain>
    </source>
</reference>
<dbReference type="SUPFAM" id="SSF89009">
    <property type="entry name" value="GAT-like domain"/>
    <property type="match status" value="1"/>
</dbReference>
<dbReference type="InterPro" id="IPR004152">
    <property type="entry name" value="GAT_dom"/>
</dbReference>
<feature type="compositionally biased region" description="Basic and acidic residues" evidence="3">
    <location>
        <begin position="411"/>
        <end position="420"/>
    </location>
</feature>
<dbReference type="GO" id="GO:0030479">
    <property type="term" value="C:actin cortical patch"/>
    <property type="evidence" value="ECO:0007669"/>
    <property type="project" value="TreeGrafter"/>
</dbReference>
<feature type="compositionally biased region" description="Polar residues" evidence="3">
    <location>
        <begin position="365"/>
        <end position="379"/>
    </location>
</feature>
<accession>A0A5C3QDX6</accession>
<feature type="compositionally biased region" description="Basic and acidic residues" evidence="3">
    <location>
        <begin position="173"/>
        <end position="208"/>
    </location>
</feature>
<dbReference type="GO" id="GO:0051666">
    <property type="term" value="P:actin cortical patch localization"/>
    <property type="evidence" value="ECO:0007669"/>
    <property type="project" value="TreeGrafter"/>
</dbReference>
<dbReference type="GO" id="GO:0006897">
    <property type="term" value="P:endocytosis"/>
    <property type="evidence" value="ECO:0007669"/>
    <property type="project" value="InterPro"/>
</dbReference>
<dbReference type="Pfam" id="PF00790">
    <property type="entry name" value="VHS"/>
    <property type="match status" value="1"/>
</dbReference>
<dbReference type="Gene3D" id="1.20.58.160">
    <property type="match status" value="1"/>
</dbReference>
<dbReference type="SMART" id="SM00288">
    <property type="entry name" value="VHS"/>
    <property type="match status" value="1"/>
</dbReference>
<dbReference type="EMBL" id="ML178832">
    <property type="protein sequence ID" value="TFK99746.1"/>
    <property type="molecule type" value="Genomic_DNA"/>
</dbReference>
<dbReference type="GO" id="GO:0007015">
    <property type="term" value="P:actin filament organization"/>
    <property type="evidence" value="ECO:0007669"/>
    <property type="project" value="InterPro"/>
</dbReference>
<proteinExistence type="predicted"/>
<dbReference type="OrthoDB" id="10068368at2759"/>
<dbReference type="GO" id="GO:0035091">
    <property type="term" value="F:phosphatidylinositol binding"/>
    <property type="evidence" value="ECO:0007669"/>
    <property type="project" value="InterPro"/>
</dbReference>
<dbReference type="STRING" id="1884261.A0A5C3QDX6"/>
<feature type="compositionally biased region" description="Polar residues" evidence="3">
    <location>
        <begin position="156"/>
        <end position="171"/>
    </location>
</feature>
<evidence type="ECO:0000259" key="4">
    <source>
        <dbReference type="PROSITE" id="PS50179"/>
    </source>
</evidence>
<dbReference type="InterPro" id="IPR002014">
    <property type="entry name" value="VHS_dom"/>
</dbReference>
<name>A0A5C3QDX6_9AGAR</name>
<dbReference type="GO" id="GO:0015031">
    <property type="term" value="P:protein transport"/>
    <property type="evidence" value="ECO:0007669"/>
    <property type="project" value="UniProtKB-KW"/>
</dbReference>
<dbReference type="InterPro" id="IPR038425">
    <property type="entry name" value="GAT_sf"/>
</dbReference>
<dbReference type="CDD" id="cd14232">
    <property type="entry name" value="GAT_LSB5"/>
    <property type="match status" value="1"/>
</dbReference>
<dbReference type="CDD" id="cd16980">
    <property type="entry name" value="VHS_Lsb5"/>
    <property type="match status" value="1"/>
</dbReference>
<dbReference type="SUPFAM" id="SSF48464">
    <property type="entry name" value="ENTH/VHS domain"/>
    <property type="match status" value="1"/>
</dbReference>
<gene>
    <name evidence="5" type="ORF">BDV98DRAFT_570782</name>
</gene>
<feature type="region of interest" description="Disordered" evidence="3">
    <location>
        <begin position="336"/>
        <end position="507"/>
    </location>
</feature>
<keyword evidence="6" id="KW-1185">Reference proteome</keyword>
<dbReference type="Pfam" id="PF03127">
    <property type="entry name" value="GAT"/>
    <property type="match status" value="1"/>
</dbReference>
<dbReference type="PANTHER" id="PTHR47789:SF1">
    <property type="entry name" value="LAS SEVENTEEN-BINDING PROTEIN 5"/>
    <property type="match status" value="1"/>
</dbReference>
<evidence type="ECO:0000313" key="6">
    <source>
        <dbReference type="Proteomes" id="UP000305067"/>
    </source>
</evidence>
<dbReference type="InterPro" id="IPR044103">
    <property type="entry name" value="GAT_LSB5"/>
</dbReference>
<dbReference type="PANTHER" id="PTHR47789">
    <property type="entry name" value="LAS SEVENTEEN-BINDING PROTEIN 5"/>
    <property type="match status" value="1"/>
</dbReference>
<evidence type="ECO:0000313" key="5">
    <source>
        <dbReference type="EMBL" id="TFK99746.1"/>
    </source>
</evidence>
<dbReference type="PROSITE" id="PS50179">
    <property type="entry name" value="VHS"/>
    <property type="match status" value="1"/>
</dbReference>
<dbReference type="InterPro" id="IPR045007">
    <property type="entry name" value="LSB5"/>
</dbReference>
<dbReference type="InterPro" id="IPR008942">
    <property type="entry name" value="ENTH_VHS"/>
</dbReference>
<feature type="compositionally biased region" description="Gly residues" evidence="3">
    <location>
        <begin position="480"/>
        <end position="491"/>
    </location>
</feature>
<evidence type="ECO:0000256" key="2">
    <source>
        <dbReference type="ARBA" id="ARBA00022927"/>
    </source>
</evidence>
<feature type="domain" description="VHS" evidence="4">
    <location>
        <begin position="27"/>
        <end position="148"/>
    </location>
</feature>
<sequence>MSAINFAKQAFGLEKPHSSITNWVDILTGPSYGEEAYDGIPELVDSINIQASTGPGEASRAIRKKIKHGDAHQQYRAIVLLKALVDNCGPKFQTSFSDGQLTDALKHLASDSTTNPRVKKKLTLVVASWNTQFKNDSYMYWVPQLHRICQGKQHVSRPSQQEYTAPDVQQDNEYEKRRREKEEAKMKSKQEKLDAKERERKRLVDQSKNRRKRPPFNFEQEKPQVFNSIANASQASSNLANAITLVNHETDDIRANARVQECLERAKQSRKQIVRYIQLVENEEVIGTLIETNDRIIAAIEMYDQLSAAWVTKQETGGDDTVSTAAILSTGLAATHLAPPSSQGGGELSKLQGKQRQAVERARKNSYQAQARSDSQDGSNLHPDLQDLSFGPLGSSSSNLPPPMRPSSRNDGAHSSDDGQYRPGGASLSDYSDYDSSDSEERNRRRSTGAAQGGRGWVDVSDDSDDEEDYVRAGRNVHVSGGGAGSVGVGKGPLVDVDDPFADPVGR</sequence>